<dbReference type="AlphaFoldDB" id="A0A923HL47"/>
<name>A0A923HL47_9BURK</name>
<accession>A0A923HL47</accession>
<comment type="caution">
    <text evidence="1">The sequence shown here is derived from an EMBL/GenBank/DDBJ whole genome shotgun (WGS) entry which is preliminary data.</text>
</comment>
<keyword evidence="2" id="KW-1185">Reference proteome</keyword>
<dbReference type="Proteomes" id="UP000634011">
    <property type="component" value="Unassembled WGS sequence"/>
</dbReference>
<evidence type="ECO:0000313" key="2">
    <source>
        <dbReference type="Proteomes" id="UP000634011"/>
    </source>
</evidence>
<sequence>MAIAGNYFEEQLLKDLHKEIIDGELLIDPESIEYFSRLAEFYPVLGSKIQWSEVPGAIELKEESADLQLSAFSAFFKKMVEIQRLNGRVIYIGDSAVNFSLLSSVDVFVKHLDAIFSIPQHHYFIAEDYSWCLVFTMEGDMSFGLPPCFFQALNIISRNSK</sequence>
<proteinExistence type="predicted"/>
<reference evidence="1" key="1">
    <citation type="submission" date="2020-08" db="EMBL/GenBank/DDBJ databases">
        <title>Novel species isolated from subtropical streams in China.</title>
        <authorList>
            <person name="Lu H."/>
        </authorList>
    </citation>
    <scope>NUCLEOTIDE SEQUENCE</scope>
    <source>
        <strain evidence="1">KACC 12607</strain>
    </source>
</reference>
<protein>
    <submittedName>
        <fullName evidence="1">Uncharacterized protein</fullName>
    </submittedName>
</protein>
<dbReference type="RefSeq" id="WP_186913639.1">
    <property type="nucleotide sequence ID" value="NZ_JACOFV010000016.1"/>
</dbReference>
<organism evidence="1 2">
    <name type="scientific">Undibacterium jejuense</name>
    <dbReference type="NCBI Taxonomy" id="1344949"/>
    <lineage>
        <taxon>Bacteria</taxon>
        <taxon>Pseudomonadati</taxon>
        <taxon>Pseudomonadota</taxon>
        <taxon>Betaproteobacteria</taxon>
        <taxon>Burkholderiales</taxon>
        <taxon>Oxalobacteraceae</taxon>
        <taxon>Undibacterium</taxon>
    </lineage>
</organism>
<evidence type="ECO:0000313" key="1">
    <source>
        <dbReference type="EMBL" id="MBC3863702.1"/>
    </source>
</evidence>
<gene>
    <name evidence="1" type="ORF">H8K32_16465</name>
</gene>
<dbReference type="EMBL" id="JACOFV010000016">
    <property type="protein sequence ID" value="MBC3863702.1"/>
    <property type="molecule type" value="Genomic_DNA"/>
</dbReference>